<dbReference type="EMBL" id="JAAGYI010000107">
    <property type="protein sequence ID" value="NEM88586.1"/>
    <property type="molecule type" value="Genomic_DNA"/>
</dbReference>
<gene>
    <name evidence="1" type="ORF">G3V95_24560</name>
</gene>
<sequence length="140" mass="16064">MRIFLLWSWQYFCDYGKTNHILITVSNHQQEYHWFFDTESFLSEAGHIYGLINTFVKTHFCVFLSNNPLEIMPRDYKVQDHSLANHSRPTPWGLNLLQFTVAGVSNAHQPATLPHTSCPLWNVAVLGEIRATASAEQEAS</sequence>
<name>A0A8T6PXM6_ECOLX</name>
<comment type="caution">
    <text evidence="1">The sequence shown here is derived from an EMBL/GenBank/DDBJ whole genome shotgun (WGS) entry which is preliminary data.</text>
</comment>
<proteinExistence type="predicted"/>
<dbReference type="AlphaFoldDB" id="A0A8T6PXM6"/>
<organism evidence="1 2">
    <name type="scientific">Escherichia coli</name>
    <dbReference type="NCBI Taxonomy" id="562"/>
    <lineage>
        <taxon>Bacteria</taxon>
        <taxon>Pseudomonadati</taxon>
        <taxon>Pseudomonadota</taxon>
        <taxon>Gammaproteobacteria</taxon>
        <taxon>Enterobacterales</taxon>
        <taxon>Enterobacteriaceae</taxon>
        <taxon>Escherichia</taxon>
    </lineage>
</organism>
<feature type="non-terminal residue" evidence="1">
    <location>
        <position position="140"/>
    </location>
</feature>
<protein>
    <submittedName>
        <fullName evidence="1">Uncharacterized protein</fullName>
    </submittedName>
</protein>
<dbReference type="Proteomes" id="UP000469708">
    <property type="component" value="Unassembled WGS sequence"/>
</dbReference>
<evidence type="ECO:0000313" key="2">
    <source>
        <dbReference type="Proteomes" id="UP000469708"/>
    </source>
</evidence>
<accession>A0A8T6PXM6</accession>
<reference evidence="1 2" key="1">
    <citation type="submission" date="2020-02" db="EMBL/GenBank/DDBJ databases">
        <authorList>
            <person name="Subbiah M."/>
            <person name="Call D."/>
        </authorList>
    </citation>
    <scope>NUCLEOTIDE SEQUENCE [LARGE SCALE GENOMIC DNA]</scope>
    <source>
        <strain evidence="1 2">8375wC2</strain>
    </source>
</reference>
<evidence type="ECO:0000313" key="1">
    <source>
        <dbReference type="EMBL" id="NEM88586.1"/>
    </source>
</evidence>